<keyword evidence="6" id="KW-0479">Metal-binding</keyword>
<name>A0AAD8AEF7_DIPPU</name>
<dbReference type="GO" id="GO:0020037">
    <property type="term" value="F:heme binding"/>
    <property type="evidence" value="ECO:0007669"/>
    <property type="project" value="InterPro"/>
</dbReference>
<keyword evidence="12" id="KW-0472">Membrane</keyword>
<keyword evidence="7" id="KW-0256">Endoplasmic reticulum</keyword>
<evidence type="ECO:0000256" key="6">
    <source>
        <dbReference type="ARBA" id="ARBA00022723"/>
    </source>
</evidence>
<dbReference type="GO" id="GO:0004497">
    <property type="term" value="F:monooxygenase activity"/>
    <property type="evidence" value="ECO:0007669"/>
    <property type="project" value="UniProtKB-KW"/>
</dbReference>
<keyword evidence="14" id="KW-1185">Reference proteome</keyword>
<evidence type="ECO:0000313" key="13">
    <source>
        <dbReference type="EMBL" id="KAJ9597091.1"/>
    </source>
</evidence>
<keyword evidence="11" id="KW-0503">Monooxygenase</keyword>
<evidence type="ECO:0000256" key="3">
    <source>
        <dbReference type="ARBA" id="ARBA00004406"/>
    </source>
</evidence>
<accession>A0AAD8AEF7</accession>
<sequence length="168" mass="19831">TEIGSRGIEYMAPFKTGRNFKSNTGHFYIDFDPLNTIPVCFFRKCDQPYTSMPFSWKFKPSCVVLRDPKLIKLVTIKDFEYFTDHQFQYDEDLEPLINKSLFNQGQKWKETRANFCHAFTSKNMKNMFKLSTKRADQLVDFLMQCINDKNVKIQDCKIERGRLPVLPS</sequence>
<evidence type="ECO:0000256" key="12">
    <source>
        <dbReference type="ARBA" id="ARBA00023136"/>
    </source>
</evidence>
<dbReference type="Proteomes" id="UP001233999">
    <property type="component" value="Unassembled WGS sequence"/>
</dbReference>
<reference evidence="13" key="2">
    <citation type="submission" date="2023-05" db="EMBL/GenBank/DDBJ databases">
        <authorList>
            <person name="Fouks B."/>
        </authorList>
    </citation>
    <scope>NUCLEOTIDE SEQUENCE</scope>
    <source>
        <strain evidence="13">Stay&amp;Tobe</strain>
        <tissue evidence="13">Testes</tissue>
    </source>
</reference>
<dbReference type="InterPro" id="IPR050476">
    <property type="entry name" value="Insect_CytP450_Detox"/>
</dbReference>
<evidence type="ECO:0000256" key="1">
    <source>
        <dbReference type="ARBA" id="ARBA00001971"/>
    </source>
</evidence>
<dbReference type="InterPro" id="IPR036396">
    <property type="entry name" value="Cyt_P450_sf"/>
</dbReference>
<dbReference type="AlphaFoldDB" id="A0AAD8AEF7"/>
<evidence type="ECO:0008006" key="15">
    <source>
        <dbReference type="Google" id="ProtNLM"/>
    </source>
</evidence>
<feature type="non-terminal residue" evidence="13">
    <location>
        <position position="1"/>
    </location>
</feature>
<keyword evidence="10" id="KW-0408">Iron</keyword>
<dbReference type="InterPro" id="IPR001128">
    <property type="entry name" value="Cyt_P450"/>
</dbReference>
<reference evidence="13" key="1">
    <citation type="journal article" date="2023" name="IScience">
        <title>Live-bearing cockroach genome reveals convergent evolutionary mechanisms linked to viviparity in insects and beyond.</title>
        <authorList>
            <person name="Fouks B."/>
            <person name="Harrison M.C."/>
            <person name="Mikhailova A.A."/>
            <person name="Marchal E."/>
            <person name="English S."/>
            <person name="Carruthers M."/>
            <person name="Jennings E.C."/>
            <person name="Chiamaka E.L."/>
            <person name="Frigard R.A."/>
            <person name="Pippel M."/>
            <person name="Attardo G.M."/>
            <person name="Benoit J.B."/>
            <person name="Bornberg-Bauer E."/>
            <person name="Tobe S.S."/>
        </authorList>
    </citation>
    <scope>NUCLEOTIDE SEQUENCE</scope>
    <source>
        <strain evidence="13">Stay&amp;Tobe</strain>
    </source>
</reference>
<evidence type="ECO:0000313" key="14">
    <source>
        <dbReference type="Proteomes" id="UP001233999"/>
    </source>
</evidence>
<dbReference type="Gene3D" id="1.10.630.10">
    <property type="entry name" value="Cytochrome P450"/>
    <property type="match status" value="1"/>
</dbReference>
<evidence type="ECO:0000256" key="4">
    <source>
        <dbReference type="ARBA" id="ARBA00010617"/>
    </source>
</evidence>
<dbReference type="EMBL" id="JASPKZ010001829">
    <property type="protein sequence ID" value="KAJ9597091.1"/>
    <property type="molecule type" value="Genomic_DNA"/>
</dbReference>
<comment type="similarity">
    <text evidence="4">Belongs to the cytochrome P450 family.</text>
</comment>
<comment type="caution">
    <text evidence="13">The sequence shown here is derived from an EMBL/GenBank/DDBJ whole genome shotgun (WGS) entry which is preliminary data.</text>
</comment>
<dbReference type="GO" id="GO:0005506">
    <property type="term" value="F:iron ion binding"/>
    <property type="evidence" value="ECO:0007669"/>
    <property type="project" value="InterPro"/>
</dbReference>
<dbReference type="PANTHER" id="PTHR24292:SF54">
    <property type="entry name" value="CYP9F3-RELATED"/>
    <property type="match status" value="1"/>
</dbReference>
<comment type="subcellular location">
    <subcellularLocation>
        <location evidence="3">Endoplasmic reticulum membrane</location>
        <topology evidence="3">Peripheral membrane protein</topology>
    </subcellularLocation>
    <subcellularLocation>
        <location evidence="2">Microsome membrane</location>
        <topology evidence="2">Peripheral membrane protein</topology>
    </subcellularLocation>
</comment>
<keyword evidence="9" id="KW-0560">Oxidoreductase</keyword>
<proteinExistence type="inferred from homology"/>
<evidence type="ECO:0000256" key="8">
    <source>
        <dbReference type="ARBA" id="ARBA00022848"/>
    </source>
</evidence>
<dbReference type="SUPFAM" id="SSF48264">
    <property type="entry name" value="Cytochrome P450"/>
    <property type="match status" value="1"/>
</dbReference>
<evidence type="ECO:0000256" key="2">
    <source>
        <dbReference type="ARBA" id="ARBA00004174"/>
    </source>
</evidence>
<protein>
    <recommendedName>
        <fullName evidence="15">Cytochrome P450</fullName>
    </recommendedName>
</protein>
<evidence type="ECO:0000256" key="10">
    <source>
        <dbReference type="ARBA" id="ARBA00023004"/>
    </source>
</evidence>
<gene>
    <name evidence="13" type="ORF">L9F63_027018</name>
</gene>
<dbReference type="GO" id="GO:0005789">
    <property type="term" value="C:endoplasmic reticulum membrane"/>
    <property type="evidence" value="ECO:0007669"/>
    <property type="project" value="UniProtKB-SubCell"/>
</dbReference>
<keyword evidence="8" id="KW-0492">Microsome</keyword>
<evidence type="ECO:0000256" key="7">
    <source>
        <dbReference type="ARBA" id="ARBA00022824"/>
    </source>
</evidence>
<comment type="cofactor">
    <cofactor evidence="1">
        <name>heme</name>
        <dbReference type="ChEBI" id="CHEBI:30413"/>
    </cofactor>
</comment>
<evidence type="ECO:0000256" key="9">
    <source>
        <dbReference type="ARBA" id="ARBA00023002"/>
    </source>
</evidence>
<dbReference type="Pfam" id="PF00067">
    <property type="entry name" value="p450"/>
    <property type="match status" value="1"/>
</dbReference>
<dbReference type="GO" id="GO:0016705">
    <property type="term" value="F:oxidoreductase activity, acting on paired donors, with incorporation or reduction of molecular oxygen"/>
    <property type="evidence" value="ECO:0007669"/>
    <property type="project" value="InterPro"/>
</dbReference>
<feature type="non-terminal residue" evidence="13">
    <location>
        <position position="168"/>
    </location>
</feature>
<keyword evidence="5" id="KW-0349">Heme</keyword>
<evidence type="ECO:0000256" key="5">
    <source>
        <dbReference type="ARBA" id="ARBA00022617"/>
    </source>
</evidence>
<dbReference type="PANTHER" id="PTHR24292">
    <property type="entry name" value="CYTOCHROME P450"/>
    <property type="match status" value="1"/>
</dbReference>
<evidence type="ECO:0000256" key="11">
    <source>
        <dbReference type="ARBA" id="ARBA00023033"/>
    </source>
</evidence>
<organism evidence="13 14">
    <name type="scientific">Diploptera punctata</name>
    <name type="common">Pacific beetle cockroach</name>
    <dbReference type="NCBI Taxonomy" id="6984"/>
    <lineage>
        <taxon>Eukaryota</taxon>
        <taxon>Metazoa</taxon>
        <taxon>Ecdysozoa</taxon>
        <taxon>Arthropoda</taxon>
        <taxon>Hexapoda</taxon>
        <taxon>Insecta</taxon>
        <taxon>Pterygota</taxon>
        <taxon>Neoptera</taxon>
        <taxon>Polyneoptera</taxon>
        <taxon>Dictyoptera</taxon>
        <taxon>Blattodea</taxon>
        <taxon>Blaberoidea</taxon>
        <taxon>Blaberidae</taxon>
        <taxon>Diplopterinae</taxon>
        <taxon>Diploptera</taxon>
    </lineage>
</organism>